<comment type="caution">
    <text evidence="1">The sequence shown here is derived from an EMBL/GenBank/DDBJ whole genome shotgun (WGS) entry which is preliminary data.</text>
</comment>
<name>A0A402BCN7_9CHLR</name>
<dbReference type="EMBL" id="BIFT01000001">
    <property type="protein sequence ID" value="GCE29070.1"/>
    <property type="molecule type" value="Genomic_DNA"/>
</dbReference>
<sequence length="50" mass="5714">MRNPSDFSSETLHVTTKKILASCHLTYKFAKKGRYASEEGNGEDRMCVKF</sequence>
<accession>A0A402BCN7</accession>
<evidence type="ECO:0000313" key="2">
    <source>
        <dbReference type="Proteomes" id="UP000287171"/>
    </source>
</evidence>
<proteinExistence type="predicted"/>
<dbReference type="AlphaFoldDB" id="A0A402BCN7"/>
<keyword evidence="2" id="KW-1185">Reference proteome</keyword>
<gene>
    <name evidence="1" type="ORF">KDA_45540</name>
</gene>
<organism evidence="1 2">
    <name type="scientific">Dictyobacter alpinus</name>
    <dbReference type="NCBI Taxonomy" id="2014873"/>
    <lineage>
        <taxon>Bacteria</taxon>
        <taxon>Bacillati</taxon>
        <taxon>Chloroflexota</taxon>
        <taxon>Ktedonobacteria</taxon>
        <taxon>Ktedonobacterales</taxon>
        <taxon>Dictyobacteraceae</taxon>
        <taxon>Dictyobacter</taxon>
    </lineage>
</organism>
<protein>
    <submittedName>
        <fullName evidence="1">Uncharacterized protein</fullName>
    </submittedName>
</protein>
<dbReference type="Proteomes" id="UP000287171">
    <property type="component" value="Unassembled WGS sequence"/>
</dbReference>
<reference evidence="2" key="1">
    <citation type="submission" date="2018-12" db="EMBL/GenBank/DDBJ databases">
        <title>Tengunoibacter tsumagoiensis gen. nov., sp. nov., Dictyobacter kobayashii sp. nov., D. alpinus sp. nov., and D. joshuensis sp. nov. and description of Dictyobacteraceae fam. nov. within the order Ktedonobacterales isolated from Tengu-no-mugimeshi.</title>
        <authorList>
            <person name="Wang C.M."/>
            <person name="Zheng Y."/>
            <person name="Sakai Y."/>
            <person name="Toyoda A."/>
            <person name="Minakuchi Y."/>
            <person name="Abe K."/>
            <person name="Yokota A."/>
            <person name="Yabe S."/>
        </authorList>
    </citation>
    <scope>NUCLEOTIDE SEQUENCE [LARGE SCALE GENOMIC DNA]</scope>
    <source>
        <strain evidence="2">Uno16</strain>
    </source>
</reference>
<evidence type="ECO:0000313" key="1">
    <source>
        <dbReference type="EMBL" id="GCE29070.1"/>
    </source>
</evidence>